<sequence length="114" mass="11349">MKFFTILFFIAFAVVLVNGQRGSGRRGPGGLVGRLLGGPRRLGARPLIGAGALLGRPQGPRPCQPSSSSVAPESSSAASEVSSVAPEESSVAPESSSVAPESSSVAPESSSVAA</sequence>
<name>A0A6I9VPB2_BACDO</name>
<feature type="compositionally biased region" description="Low complexity" evidence="1">
    <location>
        <begin position="37"/>
        <end position="49"/>
    </location>
</feature>
<proteinExistence type="predicted"/>
<feature type="signal peptide" evidence="2">
    <location>
        <begin position="1"/>
        <end position="19"/>
    </location>
</feature>
<dbReference type="InParanoid" id="A0A6I9VPB2"/>
<accession>A0A6I9VPB2</accession>
<dbReference type="Proteomes" id="UP001652620">
    <property type="component" value="Chromosome 1"/>
</dbReference>
<keyword evidence="3" id="KW-1185">Reference proteome</keyword>
<feature type="region of interest" description="Disordered" evidence="1">
    <location>
        <begin position="20"/>
        <end position="114"/>
    </location>
</feature>
<protein>
    <submittedName>
        <fullName evidence="4">Uncharacterized protein LOC105233139 isoform X1</fullName>
    </submittedName>
</protein>
<feature type="compositionally biased region" description="Low complexity" evidence="1">
    <location>
        <begin position="65"/>
        <end position="114"/>
    </location>
</feature>
<dbReference type="RefSeq" id="XP_011213415.2">
    <property type="nucleotide sequence ID" value="XM_011215113.4"/>
</dbReference>
<reference evidence="3" key="1">
    <citation type="submission" date="2025-05" db="UniProtKB">
        <authorList>
            <consortium name="RefSeq"/>
        </authorList>
    </citation>
    <scope>NUCLEOTIDE SEQUENCE [LARGE SCALE GENOMIC DNA]</scope>
</reference>
<gene>
    <name evidence="4" type="primary">LOC105233139</name>
</gene>
<evidence type="ECO:0000256" key="1">
    <source>
        <dbReference type="SAM" id="MobiDB-lite"/>
    </source>
</evidence>
<evidence type="ECO:0000313" key="4">
    <source>
        <dbReference type="RefSeq" id="XP_011213415.2"/>
    </source>
</evidence>
<dbReference type="GeneID" id="105233139"/>
<organism evidence="3 4">
    <name type="scientific">Bactrocera dorsalis</name>
    <name type="common">Oriental fruit fly</name>
    <name type="synonym">Dacus dorsalis</name>
    <dbReference type="NCBI Taxonomy" id="27457"/>
    <lineage>
        <taxon>Eukaryota</taxon>
        <taxon>Metazoa</taxon>
        <taxon>Ecdysozoa</taxon>
        <taxon>Arthropoda</taxon>
        <taxon>Hexapoda</taxon>
        <taxon>Insecta</taxon>
        <taxon>Pterygota</taxon>
        <taxon>Neoptera</taxon>
        <taxon>Endopterygota</taxon>
        <taxon>Diptera</taxon>
        <taxon>Brachycera</taxon>
        <taxon>Muscomorpha</taxon>
        <taxon>Tephritoidea</taxon>
        <taxon>Tephritidae</taxon>
        <taxon>Bactrocera</taxon>
        <taxon>Bactrocera</taxon>
    </lineage>
</organism>
<keyword evidence="2" id="KW-0732">Signal</keyword>
<dbReference type="AlphaFoldDB" id="A0A6I9VPB2"/>
<feature type="chain" id="PRO_5045078012" evidence="2">
    <location>
        <begin position="20"/>
        <end position="114"/>
    </location>
</feature>
<reference evidence="4" key="2">
    <citation type="submission" date="2025-08" db="UniProtKB">
        <authorList>
            <consortium name="RefSeq"/>
        </authorList>
    </citation>
    <scope>IDENTIFICATION</scope>
    <source>
        <tissue evidence="4">Adult</tissue>
    </source>
</reference>
<evidence type="ECO:0000256" key="2">
    <source>
        <dbReference type="SAM" id="SignalP"/>
    </source>
</evidence>
<evidence type="ECO:0000313" key="3">
    <source>
        <dbReference type="Proteomes" id="UP001652620"/>
    </source>
</evidence>
<feature type="compositionally biased region" description="Gly residues" evidence="1">
    <location>
        <begin position="21"/>
        <end position="36"/>
    </location>
</feature>